<reference evidence="3 4" key="1">
    <citation type="journal article" date="2004" name="Nature">
        <title>Genome evolution in yeasts.</title>
        <authorList>
            <consortium name="Genolevures"/>
            <person name="Dujon B."/>
            <person name="Sherman D."/>
            <person name="Fischer G."/>
            <person name="Durrens P."/>
            <person name="Casaregola S."/>
            <person name="Lafontaine I."/>
            <person name="de Montigny J."/>
            <person name="Marck C."/>
            <person name="Neuveglise C."/>
            <person name="Talla E."/>
            <person name="Goffard N."/>
            <person name="Frangeul L."/>
            <person name="Aigle M."/>
            <person name="Anthouard V."/>
            <person name="Babour A."/>
            <person name="Barbe V."/>
            <person name="Barnay S."/>
            <person name="Blanchin S."/>
            <person name="Beckerich J.M."/>
            <person name="Beyne E."/>
            <person name="Bleykasten C."/>
            <person name="Boisrame A."/>
            <person name="Boyer J."/>
            <person name="Cattolico L."/>
            <person name="Confanioleri F."/>
            <person name="de Daruvar A."/>
            <person name="Despons L."/>
            <person name="Fabre E."/>
            <person name="Fairhead C."/>
            <person name="Ferry-Dumazet H."/>
            <person name="Groppi A."/>
            <person name="Hantraye F."/>
            <person name="Hennequin C."/>
            <person name="Jauniaux N."/>
            <person name="Joyet P."/>
            <person name="Kachouri R."/>
            <person name="Kerrest A."/>
            <person name="Koszul R."/>
            <person name="Lemaire M."/>
            <person name="Lesur I."/>
            <person name="Ma L."/>
            <person name="Muller H."/>
            <person name="Nicaud J.M."/>
            <person name="Nikolski M."/>
            <person name="Oztas S."/>
            <person name="Ozier-Kalogeropoulos O."/>
            <person name="Pellenz S."/>
            <person name="Potier S."/>
            <person name="Richard G.F."/>
            <person name="Straub M.L."/>
            <person name="Suleau A."/>
            <person name="Swennene D."/>
            <person name="Tekaia F."/>
            <person name="Wesolowski-Louvel M."/>
            <person name="Westhof E."/>
            <person name="Wirth B."/>
            <person name="Zeniou-Meyer M."/>
            <person name="Zivanovic I."/>
            <person name="Bolotin-Fukuhara M."/>
            <person name="Thierry A."/>
            <person name="Bouchier C."/>
            <person name="Caudron B."/>
            <person name="Scarpelli C."/>
            <person name="Gaillardin C."/>
            <person name="Weissenbach J."/>
            <person name="Wincker P."/>
            <person name="Souciet J.L."/>
        </authorList>
    </citation>
    <scope>NUCLEOTIDE SEQUENCE [LARGE SCALE GENOMIC DNA]</scope>
    <source>
        <strain evidence="4">ATCC 8585 / CBS 2359 / DSM 70799 / NBRC 1267 / NRRL Y-1140 / WM37</strain>
    </source>
</reference>
<gene>
    <name evidence="3" type="ORF">KLLA0_D11088g</name>
</gene>
<name>Q6CR83_KLULA</name>
<keyword evidence="2" id="KW-1133">Transmembrane helix</keyword>
<dbReference type="KEGG" id="kla:KLLA0_D11088g"/>
<keyword evidence="4" id="KW-1185">Reference proteome</keyword>
<evidence type="ECO:0000256" key="2">
    <source>
        <dbReference type="SAM" id="Phobius"/>
    </source>
</evidence>
<keyword evidence="2" id="KW-0472">Membrane</keyword>
<dbReference type="RefSeq" id="XP_453556.1">
    <property type="nucleotide sequence ID" value="XM_453556.1"/>
</dbReference>
<accession>Q6CR83</accession>
<dbReference type="EMBL" id="CR382124">
    <property type="protein sequence ID" value="CAH00652.1"/>
    <property type="molecule type" value="Genomic_DNA"/>
</dbReference>
<dbReference type="PaxDb" id="284590-Q6CR83"/>
<evidence type="ECO:0000313" key="3">
    <source>
        <dbReference type="EMBL" id="CAH00652.1"/>
    </source>
</evidence>
<dbReference type="HOGENOM" id="CLU_2015613_0_0_1"/>
<proteinExistence type="predicted"/>
<organism evidence="3 4">
    <name type="scientific">Kluyveromyces lactis (strain ATCC 8585 / CBS 2359 / DSM 70799 / NBRC 1267 / NRRL Y-1140 / WM37)</name>
    <name type="common">Yeast</name>
    <name type="synonym">Candida sphaerica</name>
    <dbReference type="NCBI Taxonomy" id="284590"/>
    <lineage>
        <taxon>Eukaryota</taxon>
        <taxon>Fungi</taxon>
        <taxon>Dikarya</taxon>
        <taxon>Ascomycota</taxon>
        <taxon>Saccharomycotina</taxon>
        <taxon>Saccharomycetes</taxon>
        <taxon>Saccharomycetales</taxon>
        <taxon>Saccharomycetaceae</taxon>
        <taxon>Kluyveromyces</taxon>
    </lineage>
</organism>
<dbReference type="InParanoid" id="Q6CR83"/>
<dbReference type="Proteomes" id="UP000000598">
    <property type="component" value="Chromosome D"/>
</dbReference>
<keyword evidence="2" id="KW-0812">Transmembrane</keyword>
<dbReference type="GeneID" id="2892898"/>
<sequence length="123" mass="13985">MDATEKTDMPELTASITDLEKQELQYEVELDEADETSDNTKLIFSQDKKKKQPRKRPWTPITWHITMALLVIYIISLLVFIKFVYPTMFLGPVKETVSAGHVTLFENLGMATLDDTSMSGSLI</sequence>
<dbReference type="AlphaFoldDB" id="Q6CR83"/>
<evidence type="ECO:0000313" key="4">
    <source>
        <dbReference type="Proteomes" id="UP000000598"/>
    </source>
</evidence>
<protein>
    <submittedName>
        <fullName evidence="3">KLLA0D11088p</fullName>
    </submittedName>
</protein>
<evidence type="ECO:0000256" key="1">
    <source>
        <dbReference type="SAM" id="MobiDB-lite"/>
    </source>
</evidence>
<feature type="transmembrane region" description="Helical" evidence="2">
    <location>
        <begin position="61"/>
        <end position="85"/>
    </location>
</feature>
<feature type="region of interest" description="Disordered" evidence="1">
    <location>
        <begin position="30"/>
        <end position="56"/>
    </location>
</feature>